<reference evidence="3 4" key="1">
    <citation type="submission" date="2024-04" db="EMBL/GenBank/DDBJ databases">
        <authorList>
            <person name="Fracassetti M."/>
        </authorList>
    </citation>
    <scope>NUCLEOTIDE SEQUENCE [LARGE SCALE GENOMIC DNA]</scope>
</reference>
<evidence type="ECO:0000256" key="1">
    <source>
        <dbReference type="SAM" id="Phobius"/>
    </source>
</evidence>
<accession>A0AAV2DUD6</accession>
<feature type="domain" description="DUF8040" evidence="2">
    <location>
        <begin position="69"/>
        <end position="154"/>
    </location>
</feature>
<keyword evidence="1" id="KW-1133">Transmembrane helix</keyword>
<dbReference type="EMBL" id="OZ034816">
    <property type="protein sequence ID" value="CAL1376970.1"/>
    <property type="molecule type" value="Genomic_DNA"/>
</dbReference>
<organism evidence="3 4">
    <name type="scientific">Linum trigynum</name>
    <dbReference type="NCBI Taxonomy" id="586398"/>
    <lineage>
        <taxon>Eukaryota</taxon>
        <taxon>Viridiplantae</taxon>
        <taxon>Streptophyta</taxon>
        <taxon>Embryophyta</taxon>
        <taxon>Tracheophyta</taxon>
        <taxon>Spermatophyta</taxon>
        <taxon>Magnoliopsida</taxon>
        <taxon>eudicotyledons</taxon>
        <taxon>Gunneridae</taxon>
        <taxon>Pentapetalae</taxon>
        <taxon>rosids</taxon>
        <taxon>fabids</taxon>
        <taxon>Malpighiales</taxon>
        <taxon>Linaceae</taxon>
        <taxon>Linum</taxon>
    </lineage>
</organism>
<dbReference type="Pfam" id="PF26138">
    <property type="entry name" value="DUF8040"/>
    <property type="match status" value="1"/>
</dbReference>
<evidence type="ECO:0000313" key="3">
    <source>
        <dbReference type="EMBL" id="CAL1376970.1"/>
    </source>
</evidence>
<keyword evidence="1" id="KW-0472">Membrane</keyword>
<keyword evidence="1" id="KW-0812">Transmembrane</keyword>
<gene>
    <name evidence="3" type="ORF">LTRI10_LOCUS18657</name>
</gene>
<dbReference type="PANTHER" id="PTHR22930">
    <property type="match status" value="1"/>
</dbReference>
<dbReference type="InterPro" id="IPR045249">
    <property type="entry name" value="HARBI1-like"/>
</dbReference>
<evidence type="ECO:0000313" key="4">
    <source>
        <dbReference type="Proteomes" id="UP001497516"/>
    </source>
</evidence>
<name>A0AAV2DUD6_9ROSI</name>
<sequence length="366" mass="42494">MSRLSTTSATERRKVIVAISAFWNLVMIYVNFRMEVMELTEMLIRNPRIGRQPLDSYMMRQYDRQRVIDKCTKFSDAENHRKIRMKRSLFKKLCDLLVSDGGLKRTRNAEVDEMVLIFLLAISHNNKMLSLAVDFRRSSETIDRLFHRVLQAILRLNNQLMKKPEPIPADSTDNRWKYFKKHPNCEGLNKKPFMVYDALTPVFCKGRASGDHGVDTNDPICLDETSGEDEEIPNIADIDANERIFEEINAELAYEKRQPASMSPKKKRKKGMTVEERLTDATGEMRDLRPLIKQSMDTLARALGESDDHISMRDNLFESLEQLGRLDREGIIAAVIVLSMNDRHLMMFYKIQNVLDKLMFVKRLIG</sequence>
<proteinExistence type="predicted"/>
<dbReference type="PANTHER" id="PTHR22930:SF293">
    <property type="entry name" value="PROTEIN ALP1-LIKE"/>
    <property type="match status" value="1"/>
</dbReference>
<dbReference type="InterPro" id="IPR058353">
    <property type="entry name" value="DUF8040"/>
</dbReference>
<dbReference type="Proteomes" id="UP001497516">
    <property type="component" value="Chromosome 3"/>
</dbReference>
<feature type="transmembrane region" description="Helical" evidence="1">
    <location>
        <begin position="15"/>
        <end position="32"/>
    </location>
</feature>
<protein>
    <recommendedName>
        <fullName evidence="2">DUF8040 domain-containing protein</fullName>
    </recommendedName>
</protein>
<keyword evidence="4" id="KW-1185">Reference proteome</keyword>
<evidence type="ECO:0000259" key="2">
    <source>
        <dbReference type="Pfam" id="PF26138"/>
    </source>
</evidence>
<dbReference type="AlphaFoldDB" id="A0AAV2DUD6"/>